<dbReference type="Proteomes" id="UP000509418">
    <property type="component" value="Chromosome"/>
</dbReference>
<dbReference type="EMBL" id="CP056041">
    <property type="protein sequence ID" value="QKZ18368.1"/>
    <property type="molecule type" value="Genomic_DNA"/>
</dbReference>
<protein>
    <submittedName>
        <fullName evidence="2">Uncharacterized protein</fullName>
    </submittedName>
</protein>
<name>A0A7H8T5X4_STRCX</name>
<evidence type="ECO:0000313" key="3">
    <source>
        <dbReference type="Proteomes" id="UP000509418"/>
    </source>
</evidence>
<dbReference type="AlphaFoldDB" id="A0A7H8T5X4"/>
<feature type="region of interest" description="Disordered" evidence="1">
    <location>
        <begin position="1"/>
        <end position="23"/>
    </location>
</feature>
<gene>
    <name evidence="2" type="ORF">HUT05_13950</name>
</gene>
<evidence type="ECO:0000256" key="1">
    <source>
        <dbReference type="SAM" id="MobiDB-lite"/>
    </source>
</evidence>
<dbReference type="RefSeq" id="WP_176575309.1">
    <property type="nucleotide sequence ID" value="NZ_CBDRGH010000017.1"/>
</dbReference>
<evidence type="ECO:0000313" key="2">
    <source>
        <dbReference type="EMBL" id="QKZ18368.1"/>
    </source>
</evidence>
<sequence>MSQANAWSGDWNGPGGGGAGDITFSSNTTGAWDLTIIDTKKDGHCAQVRLAIDRPGWSDYDISWGPKACGYQQGVHWKDSHSTSGGTKMRSIKIQQCRLHSDNSDKKCEEVKRVYNPKY</sequence>
<organism evidence="2 3">
    <name type="scientific">Streptomyces chartreusis</name>
    <dbReference type="NCBI Taxonomy" id="1969"/>
    <lineage>
        <taxon>Bacteria</taxon>
        <taxon>Bacillati</taxon>
        <taxon>Actinomycetota</taxon>
        <taxon>Actinomycetes</taxon>
        <taxon>Kitasatosporales</taxon>
        <taxon>Streptomycetaceae</taxon>
        <taxon>Streptomyces</taxon>
    </lineage>
</organism>
<accession>A0A7H8T5X4</accession>
<reference evidence="2 3" key="1">
    <citation type="submission" date="2020-06" db="EMBL/GenBank/DDBJ databases">
        <title>Genome mining for natural products.</title>
        <authorList>
            <person name="Zhang B."/>
            <person name="Shi J."/>
            <person name="Ge H."/>
        </authorList>
    </citation>
    <scope>NUCLEOTIDE SEQUENCE [LARGE SCALE GENOMIC DNA]</scope>
    <source>
        <strain evidence="2 3">NA02069</strain>
    </source>
</reference>
<keyword evidence="3" id="KW-1185">Reference proteome</keyword>
<proteinExistence type="predicted"/>